<organism evidence="1 2">
    <name type="scientific">Digitaria exilis</name>
    <dbReference type="NCBI Taxonomy" id="1010633"/>
    <lineage>
        <taxon>Eukaryota</taxon>
        <taxon>Viridiplantae</taxon>
        <taxon>Streptophyta</taxon>
        <taxon>Embryophyta</taxon>
        <taxon>Tracheophyta</taxon>
        <taxon>Spermatophyta</taxon>
        <taxon>Magnoliopsida</taxon>
        <taxon>Liliopsida</taxon>
        <taxon>Poales</taxon>
        <taxon>Poaceae</taxon>
        <taxon>PACMAD clade</taxon>
        <taxon>Panicoideae</taxon>
        <taxon>Panicodae</taxon>
        <taxon>Paniceae</taxon>
        <taxon>Anthephorinae</taxon>
        <taxon>Digitaria</taxon>
    </lineage>
</organism>
<dbReference type="OrthoDB" id="693219at2759"/>
<evidence type="ECO:0008006" key="3">
    <source>
        <dbReference type="Google" id="ProtNLM"/>
    </source>
</evidence>
<accession>A0A835BF16</accession>
<dbReference type="EMBL" id="JACEFO010001880">
    <property type="protein sequence ID" value="KAF8696962.1"/>
    <property type="molecule type" value="Genomic_DNA"/>
</dbReference>
<dbReference type="AlphaFoldDB" id="A0A835BF16"/>
<evidence type="ECO:0000313" key="2">
    <source>
        <dbReference type="Proteomes" id="UP000636709"/>
    </source>
</evidence>
<dbReference type="Proteomes" id="UP000636709">
    <property type="component" value="Unassembled WGS sequence"/>
</dbReference>
<name>A0A835BF16_9POAL</name>
<protein>
    <recommendedName>
        <fullName evidence="3">Reverse transcriptase zinc-binding domain-containing protein</fullName>
    </recommendedName>
</protein>
<comment type="caution">
    <text evidence="1">The sequence shown here is derived from an EMBL/GenBank/DDBJ whole genome shotgun (WGS) entry which is preliminary data.</text>
</comment>
<gene>
    <name evidence="1" type="ORF">HU200_036607</name>
</gene>
<sequence>MHHIRALEESYREHCPGTLETIAHIFISCPRAQGVWARLGINVGVEICHYPWLAGLELQLPRATHLDVITLILWHIWKARNAVIFDQHTMTLQMVLRRILNDMDSWKTRYKQYDQEWEAWRLFLSSYG</sequence>
<keyword evidence="2" id="KW-1185">Reference proteome</keyword>
<reference evidence="1" key="1">
    <citation type="submission" date="2020-07" db="EMBL/GenBank/DDBJ databases">
        <title>Genome sequence and genetic diversity analysis of an under-domesticated orphan crop, white fonio (Digitaria exilis).</title>
        <authorList>
            <person name="Bennetzen J.L."/>
            <person name="Chen S."/>
            <person name="Ma X."/>
            <person name="Wang X."/>
            <person name="Yssel A.E.J."/>
            <person name="Chaluvadi S.R."/>
            <person name="Johnson M."/>
            <person name="Gangashetty P."/>
            <person name="Hamidou F."/>
            <person name="Sanogo M.D."/>
            <person name="Zwaenepoel A."/>
            <person name="Wallace J."/>
            <person name="Van De Peer Y."/>
            <person name="Van Deynze A."/>
        </authorList>
    </citation>
    <scope>NUCLEOTIDE SEQUENCE</scope>
    <source>
        <tissue evidence="1">Leaves</tissue>
    </source>
</reference>
<proteinExistence type="predicted"/>
<evidence type="ECO:0000313" key="1">
    <source>
        <dbReference type="EMBL" id="KAF8696962.1"/>
    </source>
</evidence>